<dbReference type="AlphaFoldDB" id="A0A7W7CNF7"/>
<organism evidence="3 4">
    <name type="scientific">Paractinoplanes abujensis</name>
    <dbReference type="NCBI Taxonomy" id="882441"/>
    <lineage>
        <taxon>Bacteria</taxon>
        <taxon>Bacillati</taxon>
        <taxon>Actinomycetota</taxon>
        <taxon>Actinomycetes</taxon>
        <taxon>Micromonosporales</taxon>
        <taxon>Micromonosporaceae</taxon>
        <taxon>Paractinoplanes</taxon>
    </lineage>
</organism>
<dbReference type="PANTHER" id="PTHR43798:SF31">
    <property type="entry name" value="AB HYDROLASE SUPERFAMILY PROTEIN YCLE"/>
    <property type="match status" value="1"/>
</dbReference>
<evidence type="ECO:0000259" key="2">
    <source>
        <dbReference type="Pfam" id="PF00561"/>
    </source>
</evidence>
<evidence type="ECO:0000313" key="4">
    <source>
        <dbReference type="Proteomes" id="UP000542742"/>
    </source>
</evidence>
<dbReference type="Proteomes" id="UP000542742">
    <property type="component" value="Unassembled WGS sequence"/>
</dbReference>
<dbReference type="GO" id="GO:0016787">
    <property type="term" value="F:hydrolase activity"/>
    <property type="evidence" value="ECO:0007669"/>
    <property type="project" value="UniProtKB-KW"/>
</dbReference>
<reference evidence="3 4" key="1">
    <citation type="submission" date="2020-08" db="EMBL/GenBank/DDBJ databases">
        <title>Sequencing the genomes of 1000 actinobacteria strains.</title>
        <authorList>
            <person name="Klenk H.-P."/>
        </authorList>
    </citation>
    <scope>NUCLEOTIDE SEQUENCE [LARGE SCALE GENOMIC DNA]</scope>
    <source>
        <strain evidence="3 4">DSM 45518</strain>
    </source>
</reference>
<dbReference type="SUPFAM" id="SSF53474">
    <property type="entry name" value="alpha/beta-Hydrolases"/>
    <property type="match status" value="1"/>
</dbReference>
<keyword evidence="1" id="KW-0378">Hydrolase</keyword>
<dbReference type="InterPro" id="IPR029058">
    <property type="entry name" value="AB_hydrolase_fold"/>
</dbReference>
<feature type="domain" description="AB hydrolase-1" evidence="2">
    <location>
        <begin position="25"/>
        <end position="228"/>
    </location>
</feature>
<protein>
    <submittedName>
        <fullName evidence="3">Pimeloyl-ACP methyl ester carboxylesterase</fullName>
    </submittedName>
</protein>
<evidence type="ECO:0000256" key="1">
    <source>
        <dbReference type="ARBA" id="ARBA00022801"/>
    </source>
</evidence>
<evidence type="ECO:0000313" key="3">
    <source>
        <dbReference type="EMBL" id="MBB4691783.1"/>
    </source>
</evidence>
<dbReference type="InterPro" id="IPR000073">
    <property type="entry name" value="AB_hydrolase_1"/>
</dbReference>
<dbReference type="PANTHER" id="PTHR43798">
    <property type="entry name" value="MONOACYLGLYCEROL LIPASE"/>
    <property type="match status" value="1"/>
</dbReference>
<accession>A0A7W7CNF7</accession>
<proteinExistence type="predicted"/>
<keyword evidence="4" id="KW-1185">Reference proteome</keyword>
<name>A0A7W7CNF7_9ACTN</name>
<sequence>MTLSHDSHGSGPTILLLHSTVCDRRMWDPLTFPGRRVVRVDLPGYGDSPVASSPADVAAQVLEPAGDGPVALVGSSGGGMVALEIAARWPGRVTSLALLCTAAPALQPTARLRAVWDEENALLQAGDVEGATALNVRTWVGPRASGAVRDLVFEMQRHAFEVQLAAGDAEELETDWSLDTITAPALLVSGAYDLPEFRTVAADLAGRLPGARHVELEWAGHLPSLEDPPVVNELLLDFLRA</sequence>
<dbReference type="Gene3D" id="3.40.50.1820">
    <property type="entry name" value="alpha/beta hydrolase"/>
    <property type="match status" value="1"/>
</dbReference>
<dbReference type="Pfam" id="PF00561">
    <property type="entry name" value="Abhydrolase_1"/>
    <property type="match status" value="1"/>
</dbReference>
<dbReference type="RefSeq" id="WP_184950568.1">
    <property type="nucleotide sequence ID" value="NZ_BOMC01000004.1"/>
</dbReference>
<gene>
    <name evidence="3" type="ORF">BKA14_001931</name>
</gene>
<dbReference type="InterPro" id="IPR050266">
    <property type="entry name" value="AB_hydrolase_sf"/>
</dbReference>
<dbReference type="EMBL" id="JACHMF010000001">
    <property type="protein sequence ID" value="MBB4691783.1"/>
    <property type="molecule type" value="Genomic_DNA"/>
</dbReference>
<comment type="caution">
    <text evidence="3">The sequence shown here is derived from an EMBL/GenBank/DDBJ whole genome shotgun (WGS) entry which is preliminary data.</text>
</comment>
<dbReference type="GO" id="GO:0016020">
    <property type="term" value="C:membrane"/>
    <property type="evidence" value="ECO:0007669"/>
    <property type="project" value="TreeGrafter"/>
</dbReference>